<comment type="cofactor">
    <cofactor evidence="1">
        <name>Mg(2+)</name>
        <dbReference type="ChEBI" id="CHEBI:18420"/>
    </cofactor>
</comment>
<dbReference type="EMBL" id="CP158375">
    <property type="protein sequence ID" value="XDO96090.1"/>
    <property type="molecule type" value="Genomic_DNA"/>
</dbReference>
<organism evidence="5">
    <name type="scientific">Caulobacter sp. 73W</name>
    <dbReference type="NCBI Taxonomy" id="3161137"/>
    <lineage>
        <taxon>Bacteria</taxon>
        <taxon>Pseudomonadati</taxon>
        <taxon>Pseudomonadota</taxon>
        <taxon>Alphaproteobacteria</taxon>
        <taxon>Caulobacterales</taxon>
        <taxon>Caulobacteraceae</taxon>
        <taxon>Caulobacter</taxon>
    </lineage>
</organism>
<dbReference type="RefSeq" id="WP_369058945.1">
    <property type="nucleotide sequence ID" value="NZ_CP158375.1"/>
</dbReference>
<keyword evidence="2 3" id="KW-0378">Hydrolase</keyword>
<accession>A0AB39KR60</accession>
<dbReference type="InterPro" id="IPR000086">
    <property type="entry name" value="NUDIX_hydrolase_dom"/>
</dbReference>
<dbReference type="Gene3D" id="3.90.79.10">
    <property type="entry name" value="Nucleoside Triphosphate Pyrophosphohydrolase"/>
    <property type="match status" value="1"/>
</dbReference>
<dbReference type="PROSITE" id="PS00893">
    <property type="entry name" value="NUDIX_BOX"/>
    <property type="match status" value="1"/>
</dbReference>
<dbReference type="PANTHER" id="PTHR43046:SF14">
    <property type="entry name" value="MUTT_NUDIX FAMILY PROTEIN"/>
    <property type="match status" value="1"/>
</dbReference>
<dbReference type="InterPro" id="IPR020476">
    <property type="entry name" value="Nudix_hydrolase"/>
</dbReference>
<evidence type="ECO:0000256" key="3">
    <source>
        <dbReference type="RuleBase" id="RU003476"/>
    </source>
</evidence>
<evidence type="ECO:0000313" key="5">
    <source>
        <dbReference type="EMBL" id="XDO96090.1"/>
    </source>
</evidence>
<evidence type="ECO:0000256" key="2">
    <source>
        <dbReference type="ARBA" id="ARBA00022801"/>
    </source>
</evidence>
<evidence type="ECO:0000259" key="4">
    <source>
        <dbReference type="PROSITE" id="PS51462"/>
    </source>
</evidence>
<comment type="similarity">
    <text evidence="3">Belongs to the Nudix hydrolase family.</text>
</comment>
<evidence type="ECO:0000256" key="1">
    <source>
        <dbReference type="ARBA" id="ARBA00001946"/>
    </source>
</evidence>
<protein>
    <submittedName>
        <fullName evidence="5">NUDIX domain-containing protein</fullName>
    </submittedName>
</protein>
<proteinExistence type="inferred from homology"/>
<dbReference type="AlphaFoldDB" id="A0AB39KR60"/>
<feature type="domain" description="Nudix hydrolase" evidence="4">
    <location>
        <begin position="4"/>
        <end position="132"/>
    </location>
</feature>
<dbReference type="PANTHER" id="PTHR43046">
    <property type="entry name" value="GDP-MANNOSE MANNOSYL HYDROLASE"/>
    <property type="match status" value="1"/>
</dbReference>
<dbReference type="PROSITE" id="PS51462">
    <property type="entry name" value="NUDIX"/>
    <property type="match status" value="1"/>
</dbReference>
<gene>
    <name evidence="5" type="ORF">ABOZ73_15010</name>
</gene>
<dbReference type="InterPro" id="IPR015797">
    <property type="entry name" value="NUDIX_hydrolase-like_dom_sf"/>
</dbReference>
<reference evidence="5" key="1">
    <citation type="submission" date="2024-06" db="EMBL/GenBank/DDBJ databases">
        <title>Caulobacter inopinatus, sp. nov.</title>
        <authorList>
            <person name="Donachie S.P."/>
        </authorList>
    </citation>
    <scope>NUCLEOTIDE SEQUENCE</scope>
    <source>
        <strain evidence="5">73W</strain>
    </source>
</reference>
<dbReference type="InterPro" id="IPR020084">
    <property type="entry name" value="NUDIX_hydrolase_CS"/>
</dbReference>
<dbReference type="GO" id="GO:0016787">
    <property type="term" value="F:hydrolase activity"/>
    <property type="evidence" value="ECO:0007669"/>
    <property type="project" value="UniProtKB-KW"/>
</dbReference>
<dbReference type="SUPFAM" id="SSF55811">
    <property type="entry name" value="Nudix"/>
    <property type="match status" value="1"/>
</dbReference>
<dbReference type="Pfam" id="PF00293">
    <property type="entry name" value="NUDIX"/>
    <property type="match status" value="1"/>
</dbReference>
<sequence length="134" mass="14243">MSREPRVGCGVVLLKDDAILLIRRKREPEAGCWSLPGGKVDWGEPSMAAAARETAEELGVQAEGLTLLCVVDLIDQGDGAHWVSPVYLAKAFSGEPRLMEPHKHAAFGWFALDALPAPLASSAAVAAQALRARS</sequence>
<name>A0AB39KR60_9CAUL</name>
<dbReference type="PRINTS" id="PR00502">
    <property type="entry name" value="NUDIXFAMILY"/>
</dbReference>